<feature type="domain" description="Nitroreductase" evidence="6">
    <location>
        <begin position="5"/>
        <end position="59"/>
    </location>
</feature>
<gene>
    <name evidence="7" type="ORF">HNQ47_001317</name>
</gene>
<dbReference type="SUPFAM" id="SSF55469">
    <property type="entry name" value="FMN-dependent nitroreductase-like"/>
    <property type="match status" value="1"/>
</dbReference>
<dbReference type="Pfam" id="PF00881">
    <property type="entry name" value="Nitroreductase"/>
    <property type="match status" value="2"/>
</dbReference>
<name>A0A7W8FWH9_9FIRM</name>
<evidence type="ECO:0000259" key="6">
    <source>
        <dbReference type="Pfam" id="PF00881"/>
    </source>
</evidence>
<accession>A0A7W8FWH9</accession>
<dbReference type="InterPro" id="IPR000415">
    <property type="entry name" value="Nitroreductase-like"/>
</dbReference>
<organism evidence="7 8">
    <name type="scientific">Catenisphaera adipataccumulans</name>
    <dbReference type="NCBI Taxonomy" id="700500"/>
    <lineage>
        <taxon>Bacteria</taxon>
        <taxon>Bacillati</taxon>
        <taxon>Bacillota</taxon>
        <taxon>Erysipelotrichia</taxon>
        <taxon>Erysipelotrichales</taxon>
        <taxon>Erysipelotrichaceae</taxon>
        <taxon>Catenisphaera</taxon>
    </lineage>
</organism>
<proteinExistence type="inferred from homology"/>
<keyword evidence="4" id="KW-0288">FMN</keyword>
<keyword evidence="8" id="KW-1185">Reference proteome</keyword>
<evidence type="ECO:0000256" key="4">
    <source>
        <dbReference type="ARBA" id="ARBA00022643"/>
    </source>
</evidence>
<sequence length="164" mass="18191">MNSIFHRTSIRQYKNKPVEKGKIIKLLQAGMQAPSAGNQQPWQFYLVTNPHAREELAAASPYAGCAEDAPLVIVIAMEKAVRFAEFEQIDCAMAAQNILLEADALGLGAVFLGLAPIYQRVRRVNAILRLPHTLDAFGMIAVGYPDEYADAHSRYNVEKIHIVK</sequence>
<dbReference type="Proteomes" id="UP000539953">
    <property type="component" value="Unassembled WGS sequence"/>
</dbReference>
<reference evidence="7 8" key="1">
    <citation type="submission" date="2020-08" db="EMBL/GenBank/DDBJ databases">
        <title>Genomic Encyclopedia of Type Strains, Phase IV (KMG-IV): sequencing the most valuable type-strain genomes for metagenomic binning, comparative biology and taxonomic classification.</title>
        <authorList>
            <person name="Goeker M."/>
        </authorList>
    </citation>
    <scope>NUCLEOTIDE SEQUENCE [LARGE SCALE GENOMIC DNA]</scope>
    <source>
        <strain evidence="7 8">DSM 25799</strain>
    </source>
</reference>
<evidence type="ECO:0000313" key="7">
    <source>
        <dbReference type="EMBL" id="MBB5183296.1"/>
    </source>
</evidence>
<feature type="domain" description="Nitroreductase" evidence="6">
    <location>
        <begin position="66"/>
        <end position="144"/>
    </location>
</feature>
<comment type="caution">
    <text evidence="7">The sequence shown here is derived from an EMBL/GenBank/DDBJ whole genome shotgun (WGS) entry which is preliminary data.</text>
</comment>
<evidence type="ECO:0000256" key="5">
    <source>
        <dbReference type="ARBA" id="ARBA00023002"/>
    </source>
</evidence>
<dbReference type="PANTHER" id="PTHR43673:SF2">
    <property type="entry name" value="NITROREDUCTASE"/>
    <property type="match status" value="1"/>
</dbReference>
<dbReference type="GO" id="GO:0016491">
    <property type="term" value="F:oxidoreductase activity"/>
    <property type="evidence" value="ECO:0007669"/>
    <property type="project" value="UniProtKB-KW"/>
</dbReference>
<dbReference type="AlphaFoldDB" id="A0A7W8FWH9"/>
<comment type="similarity">
    <text evidence="2">Belongs to the nitroreductase family.</text>
</comment>
<dbReference type="EMBL" id="JACHHK010000004">
    <property type="protein sequence ID" value="MBB5183296.1"/>
    <property type="molecule type" value="Genomic_DNA"/>
</dbReference>
<evidence type="ECO:0000256" key="1">
    <source>
        <dbReference type="ARBA" id="ARBA00001917"/>
    </source>
</evidence>
<protein>
    <submittedName>
        <fullName evidence="7">Nitroreductase</fullName>
    </submittedName>
</protein>
<dbReference type="PANTHER" id="PTHR43673">
    <property type="entry name" value="NAD(P)H NITROREDUCTASE YDGI-RELATED"/>
    <property type="match status" value="1"/>
</dbReference>
<evidence type="ECO:0000313" key="8">
    <source>
        <dbReference type="Proteomes" id="UP000539953"/>
    </source>
</evidence>
<keyword evidence="3" id="KW-0285">Flavoprotein</keyword>
<dbReference type="Gene3D" id="3.40.109.10">
    <property type="entry name" value="NADH Oxidase"/>
    <property type="match status" value="1"/>
</dbReference>
<evidence type="ECO:0000256" key="2">
    <source>
        <dbReference type="ARBA" id="ARBA00007118"/>
    </source>
</evidence>
<dbReference type="RefSeq" id="WP_183328591.1">
    <property type="nucleotide sequence ID" value="NZ_JACHHK010000004.1"/>
</dbReference>
<keyword evidence="5" id="KW-0560">Oxidoreductase</keyword>
<dbReference type="InterPro" id="IPR029479">
    <property type="entry name" value="Nitroreductase"/>
</dbReference>
<comment type="cofactor">
    <cofactor evidence="1">
        <name>FMN</name>
        <dbReference type="ChEBI" id="CHEBI:58210"/>
    </cofactor>
</comment>
<evidence type="ECO:0000256" key="3">
    <source>
        <dbReference type="ARBA" id="ARBA00022630"/>
    </source>
</evidence>